<keyword evidence="2" id="KW-0812">Transmembrane</keyword>
<comment type="subcellular location">
    <subcellularLocation>
        <location evidence="1">Membrane</location>
        <topology evidence="1">Multi-pass membrane protein</topology>
    </subcellularLocation>
</comment>
<keyword evidence="4" id="KW-0472">Membrane</keyword>
<name>A0AAD9ICL8_9PEZI</name>
<dbReference type="GO" id="GO:0016020">
    <property type="term" value="C:membrane"/>
    <property type="evidence" value="ECO:0007669"/>
    <property type="project" value="UniProtKB-SubCell"/>
</dbReference>
<dbReference type="AlphaFoldDB" id="A0AAD9ICL8"/>
<keyword evidence="5" id="KW-0175">Coiled coil</keyword>
<evidence type="ECO:0000256" key="2">
    <source>
        <dbReference type="ARBA" id="ARBA00022692"/>
    </source>
</evidence>
<keyword evidence="3" id="KW-1133">Transmembrane helix</keyword>
<accession>A0AAD9ICL8</accession>
<dbReference type="InterPro" id="IPR007568">
    <property type="entry name" value="RTA1"/>
</dbReference>
<evidence type="ECO:0000256" key="6">
    <source>
        <dbReference type="SAM" id="MobiDB-lite"/>
    </source>
</evidence>
<reference evidence="7" key="1">
    <citation type="journal article" date="2023" name="Mol. Plant Microbe Interact.">
        <title>Elucidating the Obligate Nature and Biological Capacity of an Invasive Fungal Corn Pathogen.</title>
        <authorList>
            <person name="MacCready J.S."/>
            <person name="Roggenkamp E.M."/>
            <person name="Gdanetz K."/>
            <person name="Chilvers M.I."/>
        </authorList>
    </citation>
    <scope>NUCLEOTIDE SEQUENCE</scope>
    <source>
        <strain evidence="7">PM02</strain>
    </source>
</reference>
<dbReference type="EMBL" id="JAQQPM010000009">
    <property type="protein sequence ID" value="KAK2075028.1"/>
    <property type="molecule type" value="Genomic_DNA"/>
</dbReference>
<feature type="region of interest" description="Disordered" evidence="6">
    <location>
        <begin position="261"/>
        <end position="298"/>
    </location>
</feature>
<evidence type="ECO:0000256" key="3">
    <source>
        <dbReference type="ARBA" id="ARBA00022989"/>
    </source>
</evidence>
<evidence type="ECO:0000256" key="4">
    <source>
        <dbReference type="ARBA" id="ARBA00023136"/>
    </source>
</evidence>
<dbReference type="Pfam" id="PF04479">
    <property type="entry name" value="RTA1"/>
    <property type="match status" value="1"/>
</dbReference>
<protein>
    <submittedName>
        <fullName evidence="7">Uncharacterized protein</fullName>
    </submittedName>
</protein>
<feature type="compositionally biased region" description="Low complexity" evidence="6">
    <location>
        <begin position="261"/>
        <end position="271"/>
    </location>
</feature>
<keyword evidence="8" id="KW-1185">Reference proteome</keyword>
<evidence type="ECO:0000256" key="5">
    <source>
        <dbReference type="SAM" id="Coils"/>
    </source>
</evidence>
<feature type="coiled-coil region" evidence="5">
    <location>
        <begin position="304"/>
        <end position="369"/>
    </location>
</feature>
<evidence type="ECO:0000313" key="7">
    <source>
        <dbReference type="EMBL" id="KAK2075028.1"/>
    </source>
</evidence>
<gene>
    <name evidence="7" type="ORF">P8C59_009187</name>
</gene>
<feature type="compositionally biased region" description="Basic and acidic residues" evidence="6">
    <location>
        <begin position="283"/>
        <end position="298"/>
    </location>
</feature>
<proteinExistence type="predicted"/>
<evidence type="ECO:0000256" key="1">
    <source>
        <dbReference type="ARBA" id="ARBA00004141"/>
    </source>
</evidence>
<evidence type="ECO:0000313" key="8">
    <source>
        <dbReference type="Proteomes" id="UP001217918"/>
    </source>
</evidence>
<dbReference type="Proteomes" id="UP001217918">
    <property type="component" value="Unassembled WGS sequence"/>
</dbReference>
<comment type="caution">
    <text evidence="7">The sequence shown here is derived from an EMBL/GenBank/DDBJ whole genome shotgun (WGS) entry which is preliminary data.</text>
</comment>
<sequence length="409" mass="44607">MGSASVMSQMRSVVQTPLSTVCIFCRSVFRVAELSGGWTGPVMLRQDLFVGFEGVMVVVACGVSKEIDRIVQSEFLGDSHSNLITIPMDNFHPAIVQRLKQFFYTGTYDDLHRHELPPLDLADPTTDPSPLPLATIPALAGHDALTSLLGHLCMGEIADAFEVAALQALARQRTAAAVAAGARNAAFVQGLPYAAEKALERFGDADDLLDPLVAAVVAHVEHLADSDALRSLLVAGLSRPFFHVKLAQAVCRRVARDARAGAGEVQQQQKPRQPRKLLASDGGHVRKGETAERAERGKMDMAQIHTLESKLAKLEARVKSAAGQEAMAREKMTENRQLKEDAKVYLAKIHTLESKVATLKNKVAALCKAEDAVEVLNKTEECRHCGDGLTWWFDSKWALRCGDCQTRHK</sequence>
<organism evidence="7 8">
    <name type="scientific">Phyllachora maydis</name>
    <dbReference type="NCBI Taxonomy" id="1825666"/>
    <lineage>
        <taxon>Eukaryota</taxon>
        <taxon>Fungi</taxon>
        <taxon>Dikarya</taxon>
        <taxon>Ascomycota</taxon>
        <taxon>Pezizomycotina</taxon>
        <taxon>Sordariomycetes</taxon>
        <taxon>Sordariomycetidae</taxon>
        <taxon>Phyllachorales</taxon>
        <taxon>Phyllachoraceae</taxon>
        <taxon>Phyllachora</taxon>
    </lineage>
</organism>